<dbReference type="EMBL" id="HBNS01002412">
    <property type="protein sequence ID" value="CAE4581826.1"/>
    <property type="molecule type" value="Transcribed_RNA"/>
</dbReference>
<sequence length="153" mass="17285">MDSHSTARARRQLDNLLFIDAIFSVLFGLTSLLTPHGFMTKLGGGEYNRGAHETLRLYGCLRITLGYILLHLRSVDDGMFRKSVCESLCLCYTLQTLAILRTEFTSNEYSIINWVAIVILTCLGSFYGRFRFGKGGDWIKVYELPVNSSKASR</sequence>
<accession>A0A6V2AM99</accession>
<keyword evidence="1" id="KW-0472">Membrane</keyword>
<name>A0A6V2AM99_9STRA</name>
<dbReference type="EMBL" id="HBNS01002413">
    <property type="protein sequence ID" value="CAE4581828.1"/>
    <property type="molecule type" value="Transcribed_RNA"/>
</dbReference>
<evidence type="ECO:0000313" key="2">
    <source>
        <dbReference type="EMBL" id="CAE4581826.1"/>
    </source>
</evidence>
<proteinExistence type="predicted"/>
<reference evidence="2" key="1">
    <citation type="submission" date="2021-01" db="EMBL/GenBank/DDBJ databases">
        <authorList>
            <person name="Corre E."/>
            <person name="Pelletier E."/>
            <person name="Niang G."/>
            <person name="Scheremetjew M."/>
            <person name="Finn R."/>
            <person name="Kale V."/>
            <person name="Holt S."/>
            <person name="Cochrane G."/>
            <person name="Meng A."/>
            <person name="Brown T."/>
            <person name="Cohen L."/>
        </authorList>
    </citation>
    <scope>NUCLEOTIDE SEQUENCE</scope>
    <source>
        <strain evidence="2">GSO104</strain>
    </source>
</reference>
<feature type="transmembrane region" description="Helical" evidence="1">
    <location>
        <begin position="112"/>
        <end position="130"/>
    </location>
</feature>
<organism evidence="2">
    <name type="scientific">Ditylum brightwellii</name>
    <dbReference type="NCBI Taxonomy" id="49249"/>
    <lineage>
        <taxon>Eukaryota</taxon>
        <taxon>Sar</taxon>
        <taxon>Stramenopiles</taxon>
        <taxon>Ochrophyta</taxon>
        <taxon>Bacillariophyta</taxon>
        <taxon>Mediophyceae</taxon>
        <taxon>Lithodesmiophycidae</taxon>
        <taxon>Lithodesmiales</taxon>
        <taxon>Lithodesmiaceae</taxon>
        <taxon>Ditylum</taxon>
    </lineage>
</organism>
<evidence type="ECO:0000313" key="3">
    <source>
        <dbReference type="EMBL" id="CAE4581828.1"/>
    </source>
</evidence>
<protein>
    <submittedName>
        <fullName evidence="2">Uncharacterized protein</fullName>
    </submittedName>
</protein>
<keyword evidence="1" id="KW-1133">Transmembrane helix</keyword>
<evidence type="ECO:0000256" key="1">
    <source>
        <dbReference type="SAM" id="Phobius"/>
    </source>
</evidence>
<dbReference type="AlphaFoldDB" id="A0A6V2AM99"/>
<feature type="transmembrane region" description="Helical" evidence="1">
    <location>
        <begin position="16"/>
        <end position="35"/>
    </location>
</feature>
<keyword evidence="1" id="KW-0812">Transmembrane</keyword>
<gene>
    <name evidence="2" type="ORF">DBRI00130_LOCUS1941</name>
    <name evidence="3" type="ORF">DBRI00130_LOCUS1942</name>
</gene>